<dbReference type="eggNOG" id="ENOG502QSNQ">
    <property type="taxonomic scope" value="Eukaryota"/>
</dbReference>
<name>R4XJU0_TAPDE</name>
<feature type="transmembrane region" description="Helical" evidence="2">
    <location>
        <begin position="423"/>
        <end position="448"/>
    </location>
</feature>
<dbReference type="EMBL" id="CAHR02000289">
    <property type="protein sequence ID" value="CCG84703.1"/>
    <property type="molecule type" value="Genomic_DNA"/>
</dbReference>
<feature type="transmembrane region" description="Helical" evidence="2">
    <location>
        <begin position="122"/>
        <end position="143"/>
    </location>
</feature>
<keyword evidence="2" id="KW-0472">Membrane</keyword>
<keyword evidence="2" id="KW-0812">Transmembrane</keyword>
<feature type="transmembrane region" description="Helical" evidence="2">
    <location>
        <begin position="454"/>
        <end position="471"/>
    </location>
</feature>
<protein>
    <submittedName>
        <fullName evidence="3">Uncharacterized protein</fullName>
    </submittedName>
</protein>
<dbReference type="STRING" id="1097556.R4XJU0"/>
<dbReference type="VEuPathDB" id="FungiDB:TAPDE_005215"/>
<evidence type="ECO:0000313" key="4">
    <source>
        <dbReference type="Proteomes" id="UP000013776"/>
    </source>
</evidence>
<accession>R4XJU0</accession>
<feature type="region of interest" description="Disordered" evidence="1">
    <location>
        <begin position="577"/>
        <end position="610"/>
    </location>
</feature>
<sequence>MWENRRQSQIWQLTIGDDLKPGYIRRGSNAIRNASVTSLKGFNTWTGAPPRRVSDIIEFIATVKTQKEKDAKTRPWLRRSRIFPPVYVLSILLFIYFLFVGRPVWNGLAFEFWSYFNKRSNFAIGTIVWMSWAGLQAFLPIIFCRFEQEVDPVENRDASETALIIPAYKAAGLLGATIEHALKIFTKSQIFIIANGNSKEPLDNAAEVCAKYGVNHYWVPIGSKITAEFVGVAVASKYKYVMLIDDDVHLPANLPIVSDRINEQTKCIGYTIKSTGADGIKGTYVQQCQDMEYKSSGLTRDWSGRWGSANFPHGAIILWEREALQSLFTSHPGYIISEDWYFGHCARQAGFRIEFCSQVFVETETPPCLLWDNAGGRGGYGEMTVWKQRFYRWNYFYLFRIYDDLLYLFFNWRLGFREVTAKYAVLIEIVDSVMNLFRPFIFVISLVLNWRLSLIYMAAIMGLYLLAFVVFNEWQLRLKNERVSLKIIPLYFFMKFVLLWFGTASMYYGIYSYIKYFSQRHPKVIENHEALEAAYNIRCGVDLVPLADTVSEVIEQVEEVQQTRSDEADIVELTEVSPESSVGDLEKGGDMAPDEKVAPGGMFSGFSMRQ</sequence>
<dbReference type="AlphaFoldDB" id="R4XJU0"/>
<dbReference type="Proteomes" id="UP000013776">
    <property type="component" value="Unassembled WGS sequence"/>
</dbReference>
<dbReference type="SUPFAM" id="SSF53448">
    <property type="entry name" value="Nucleotide-diphospho-sugar transferases"/>
    <property type="match status" value="1"/>
</dbReference>
<evidence type="ECO:0000313" key="3">
    <source>
        <dbReference type="EMBL" id="CCG84703.1"/>
    </source>
</evidence>
<organism evidence="3 4">
    <name type="scientific">Taphrina deformans (strain PYCC 5710 / ATCC 11124 / CBS 356.35 / IMI 108563 / JCM 9778 / NBRC 8474)</name>
    <name type="common">Peach leaf curl fungus</name>
    <name type="synonym">Lalaria deformans</name>
    <dbReference type="NCBI Taxonomy" id="1097556"/>
    <lineage>
        <taxon>Eukaryota</taxon>
        <taxon>Fungi</taxon>
        <taxon>Dikarya</taxon>
        <taxon>Ascomycota</taxon>
        <taxon>Taphrinomycotina</taxon>
        <taxon>Taphrinomycetes</taxon>
        <taxon>Taphrinales</taxon>
        <taxon>Taphrinaceae</taxon>
        <taxon>Taphrina</taxon>
    </lineage>
</organism>
<reference evidence="3 4" key="1">
    <citation type="journal article" date="2013" name="MBio">
        <title>Genome sequencing of the plant pathogen Taphrina deformans, the causal agent of peach leaf curl.</title>
        <authorList>
            <person name="Cisse O.H."/>
            <person name="Almeida J.M.G.C.F."/>
            <person name="Fonseca A."/>
            <person name="Kumar A.A."/>
            <person name="Salojaervi J."/>
            <person name="Overmyer K."/>
            <person name="Hauser P.M."/>
            <person name="Pagni M."/>
        </authorList>
    </citation>
    <scope>NUCLEOTIDE SEQUENCE [LARGE SCALE GENOMIC DNA]</scope>
    <source>
        <strain evidence="4">PYCC 5710 / ATCC 11124 / CBS 356.35 / IMI 108563 / JCM 9778 / NBRC 8474</strain>
    </source>
</reference>
<dbReference type="Pfam" id="PF13641">
    <property type="entry name" value="Glyco_tranf_2_3"/>
    <property type="match status" value="1"/>
</dbReference>
<feature type="compositionally biased region" description="Basic and acidic residues" evidence="1">
    <location>
        <begin position="584"/>
        <end position="597"/>
    </location>
</feature>
<dbReference type="InterPro" id="IPR029044">
    <property type="entry name" value="Nucleotide-diphossugar_trans"/>
</dbReference>
<gene>
    <name evidence="3" type="ORF">TAPDE_005215</name>
</gene>
<evidence type="ECO:0000256" key="2">
    <source>
        <dbReference type="SAM" id="Phobius"/>
    </source>
</evidence>
<proteinExistence type="predicted"/>
<evidence type="ECO:0000256" key="1">
    <source>
        <dbReference type="SAM" id="MobiDB-lite"/>
    </source>
</evidence>
<dbReference type="OrthoDB" id="2590398at2759"/>
<keyword evidence="2" id="KW-1133">Transmembrane helix</keyword>
<feature type="transmembrane region" description="Helical" evidence="2">
    <location>
        <begin position="492"/>
        <end position="514"/>
    </location>
</feature>
<keyword evidence="4" id="KW-1185">Reference proteome</keyword>
<feature type="transmembrane region" description="Helical" evidence="2">
    <location>
        <begin position="82"/>
        <end position="102"/>
    </location>
</feature>
<comment type="caution">
    <text evidence="3">The sequence shown here is derived from an EMBL/GenBank/DDBJ whole genome shotgun (WGS) entry which is preliminary data.</text>
</comment>
<dbReference type="Gene3D" id="3.90.550.10">
    <property type="entry name" value="Spore Coat Polysaccharide Biosynthesis Protein SpsA, Chain A"/>
    <property type="match status" value="1"/>
</dbReference>